<dbReference type="PANTHER" id="PTHR30348:SF13">
    <property type="entry name" value="UPF0759 PROTEIN YUNF"/>
    <property type="match status" value="1"/>
</dbReference>
<protein>
    <recommendedName>
        <fullName evidence="3">DUF72 domain-containing protein</fullName>
    </recommendedName>
</protein>
<organism evidence="1 2">
    <name type="scientific">Tetzosporium hominis</name>
    <dbReference type="NCBI Taxonomy" id="2020506"/>
    <lineage>
        <taxon>Bacteria</taxon>
        <taxon>Bacillati</taxon>
        <taxon>Bacillota</taxon>
        <taxon>Bacilli</taxon>
        <taxon>Bacillales</taxon>
        <taxon>Caryophanaceae</taxon>
        <taxon>Tetzosporium</taxon>
    </lineage>
</organism>
<evidence type="ECO:0000313" key="1">
    <source>
        <dbReference type="EMBL" id="OZS76996.1"/>
    </source>
</evidence>
<dbReference type="EMBL" id="NOKQ01000310">
    <property type="protein sequence ID" value="OZS76996.1"/>
    <property type="molecule type" value="Genomic_DNA"/>
</dbReference>
<proteinExistence type="predicted"/>
<dbReference type="InterPro" id="IPR036520">
    <property type="entry name" value="UPF0759_sf"/>
</dbReference>
<dbReference type="Proteomes" id="UP000217065">
    <property type="component" value="Unassembled WGS sequence"/>
</dbReference>
<dbReference type="AlphaFoldDB" id="A0A264W081"/>
<dbReference type="PANTHER" id="PTHR30348">
    <property type="entry name" value="UNCHARACTERIZED PROTEIN YECE"/>
    <property type="match status" value="1"/>
</dbReference>
<evidence type="ECO:0008006" key="3">
    <source>
        <dbReference type="Google" id="ProtNLM"/>
    </source>
</evidence>
<comment type="caution">
    <text evidence="1">The sequence shown here is derived from an EMBL/GenBank/DDBJ whole genome shotgun (WGS) entry which is preliminary data.</text>
</comment>
<sequence length="283" mass="32655">MIQIGLTGWGDHPDLYQGNAKQKLQDYSAHFPIVELDAMFYAVQPKRNNDKWIEETPKDFQFIVKTYQQLTGHLRGDSPFDSLKEAFEAYRLALTSYQQAGKLGAVLAQYPPWFDCTKENVDVLRQLREELAGFDVAIEFRHQSWYEERFRDKTFEFLREHDFIHSICDEPQSGEGSIPLVPEVTAEKALFRFHGRNVAAWQAPVNRKNWREIRYLYDYNKAELEELAKIVQQVDSKAKQTMVLFNNNSGGHAAANAKQLQQKLAVSFEGLAPKQLDLFGGDM</sequence>
<dbReference type="Gene3D" id="3.20.20.410">
    <property type="entry name" value="Protein of unknown function UPF0759"/>
    <property type="match status" value="1"/>
</dbReference>
<dbReference type="SUPFAM" id="SSF117396">
    <property type="entry name" value="TM1631-like"/>
    <property type="match status" value="1"/>
</dbReference>
<dbReference type="OrthoDB" id="9780310at2"/>
<evidence type="ECO:0000313" key="2">
    <source>
        <dbReference type="Proteomes" id="UP000217065"/>
    </source>
</evidence>
<keyword evidence="2" id="KW-1185">Reference proteome</keyword>
<dbReference type="RefSeq" id="WP_094944355.1">
    <property type="nucleotide sequence ID" value="NZ_NOKQ01000310.1"/>
</dbReference>
<dbReference type="InterPro" id="IPR002763">
    <property type="entry name" value="DUF72"/>
</dbReference>
<name>A0A264W081_9BACL</name>
<gene>
    <name evidence="1" type="ORF">CF394_13675</name>
</gene>
<reference evidence="1 2" key="1">
    <citation type="submission" date="2017-07" db="EMBL/GenBank/DDBJ databases">
        <title>Tetzosporium hominis gen.nov. sp.nov.</title>
        <authorList>
            <person name="Tetz G."/>
            <person name="Tetz V."/>
        </authorList>
    </citation>
    <scope>NUCLEOTIDE SEQUENCE [LARGE SCALE GENOMIC DNA]</scope>
    <source>
        <strain evidence="1 2">VT-49</strain>
    </source>
</reference>
<accession>A0A264W081</accession>
<dbReference type="Pfam" id="PF01904">
    <property type="entry name" value="DUF72"/>
    <property type="match status" value="1"/>
</dbReference>